<dbReference type="PANTHER" id="PTHR35006">
    <property type="entry name" value="GLYOXALASE FAMILY PROTEIN (AFU_ORTHOLOGUE AFUA_5G14830)"/>
    <property type="match status" value="1"/>
</dbReference>
<dbReference type="InterPro" id="IPR037523">
    <property type="entry name" value="VOC_core"/>
</dbReference>
<dbReference type="EMBL" id="JACHXO010000010">
    <property type="protein sequence ID" value="MBB3197092.1"/>
    <property type="molecule type" value="Genomic_DNA"/>
</dbReference>
<evidence type="ECO:0000259" key="1">
    <source>
        <dbReference type="PROSITE" id="PS51819"/>
    </source>
</evidence>
<dbReference type="SUPFAM" id="SSF54593">
    <property type="entry name" value="Glyoxalase/Bleomycin resistance protein/Dihydroxybiphenyl dioxygenase"/>
    <property type="match status" value="1"/>
</dbReference>
<dbReference type="InterPro" id="IPR029068">
    <property type="entry name" value="Glyas_Bleomycin-R_OHBP_Dase"/>
</dbReference>
<dbReference type="RefSeq" id="WP_088454159.1">
    <property type="nucleotide sequence ID" value="NZ_JACHXO010000010.1"/>
</dbReference>
<comment type="caution">
    <text evidence="2">The sequence shown here is derived from an EMBL/GenBank/DDBJ whole genome shotgun (WGS) entry which is preliminary data.</text>
</comment>
<dbReference type="Proteomes" id="UP000574369">
    <property type="component" value="Unassembled WGS sequence"/>
</dbReference>
<gene>
    <name evidence="2" type="ORF">FHS28_004517</name>
</gene>
<dbReference type="CDD" id="cd07262">
    <property type="entry name" value="VOC_like"/>
    <property type="match status" value="1"/>
</dbReference>
<dbReference type="Gene3D" id="3.10.180.10">
    <property type="entry name" value="2,3-Dihydroxybiphenyl 1,2-Dioxygenase, domain 1"/>
    <property type="match status" value="1"/>
</dbReference>
<evidence type="ECO:0000313" key="2">
    <source>
        <dbReference type="EMBL" id="MBB3197092.1"/>
    </source>
</evidence>
<organism evidence="2 3">
    <name type="scientific">Roseateles terrae</name>
    <dbReference type="NCBI Taxonomy" id="431060"/>
    <lineage>
        <taxon>Bacteria</taxon>
        <taxon>Pseudomonadati</taxon>
        <taxon>Pseudomonadota</taxon>
        <taxon>Betaproteobacteria</taxon>
        <taxon>Burkholderiales</taxon>
        <taxon>Sphaerotilaceae</taxon>
        <taxon>Roseateles</taxon>
    </lineage>
</organism>
<protein>
    <submittedName>
        <fullName evidence="2">Catechol 2,3-dioxygenase-like lactoylglutathione lyase family enzyme</fullName>
    </submittedName>
</protein>
<reference evidence="2 3" key="1">
    <citation type="submission" date="2020-08" db="EMBL/GenBank/DDBJ databases">
        <title>Genomic Encyclopedia of Type Strains, Phase III (KMG-III): the genomes of soil and plant-associated and newly described type strains.</title>
        <authorList>
            <person name="Whitman W."/>
        </authorList>
    </citation>
    <scope>NUCLEOTIDE SEQUENCE [LARGE SCALE GENOMIC DNA]</scope>
    <source>
        <strain evidence="2 3">CECT 7247</strain>
    </source>
</reference>
<proteinExistence type="predicted"/>
<dbReference type="PROSITE" id="PS51819">
    <property type="entry name" value="VOC"/>
    <property type="match status" value="1"/>
</dbReference>
<feature type="domain" description="VOC" evidence="1">
    <location>
        <begin position="1"/>
        <end position="124"/>
    </location>
</feature>
<accession>A0ABR6GYA2</accession>
<dbReference type="PANTHER" id="PTHR35006:SF1">
    <property type="entry name" value="BLL2941 PROTEIN"/>
    <property type="match status" value="1"/>
</dbReference>
<keyword evidence="3" id="KW-1185">Reference proteome</keyword>
<name>A0ABR6GYA2_9BURK</name>
<sequence length="127" mass="13362">MISYVTLGSNDRVKAKAFFDAALAPLGLIASYADDEMVGYGPRGGETQLWVVQPFDGLDAAAGNGNMLALAASTRAQVDEVHAAALAAGGRDEGRPGVREQYGPNFYAAYFRSPEGHKLAIVCRTPA</sequence>
<evidence type="ECO:0000313" key="3">
    <source>
        <dbReference type="Proteomes" id="UP000574369"/>
    </source>
</evidence>